<dbReference type="InterPro" id="IPR031984">
    <property type="entry name" value="SLC3A2_N"/>
</dbReference>
<keyword evidence="7" id="KW-0472">Membrane</keyword>
<protein>
    <recommendedName>
        <fullName evidence="3">alpha-glucosidase</fullName>
        <ecNumber evidence="3">3.2.1.20</ecNumber>
    </recommendedName>
</protein>
<dbReference type="GO" id="GO:0015173">
    <property type="term" value="F:aromatic amino acid transmembrane transporter activity"/>
    <property type="evidence" value="ECO:0007669"/>
    <property type="project" value="TreeGrafter"/>
</dbReference>
<dbReference type="InterPro" id="IPR017853">
    <property type="entry name" value="GH"/>
</dbReference>
<keyword evidence="5" id="KW-0326">Glycosidase</keyword>
<evidence type="ECO:0000256" key="6">
    <source>
        <dbReference type="SAM" id="MobiDB-lite"/>
    </source>
</evidence>
<keyword evidence="5" id="KW-0378">Hydrolase</keyword>
<evidence type="ECO:0000313" key="9">
    <source>
        <dbReference type="EMBL" id="KMQ97988.1"/>
    </source>
</evidence>
<dbReference type="Proteomes" id="UP000036403">
    <property type="component" value="Unassembled WGS sequence"/>
</dbReference>
<dbReference type="GO" id="GO:0016324">
    <property type="term" value="C:apical plasma membrane"/>
    <property type="evidence" value="ECO:0007669"/>
    <property type="project" value="TreeGrafter"/>
</dbReference>
<evidence type="ECO:0000259" key="8">
    <source>
        <dbReference type="SMART" id="SM00642"/>
    </source>
</evidence>
<evidence type="ECO:0000256" key="7">
    <source>
        <dbReference type="SAM" id="Phobius"/>
    </source>
</evidence>
<evidence type="ECO:0000256" key="2">
    <source>
        <dbReference type="ARBA" id="ARBA00008061"/>
    </source>
</evidence>
<dbReference type="EMBL" id="LBMM01000598">
    <property type="protein sequence ID" value="KMQ97988.1"/>
    <property type="molecule type" value="Genomic_DNA"/>
</dbReference>
<accession>A0A0J7L612</accession>
<feature type="compositionally biased region" description="Basic and acidic residues" evidence="6">
    <location>
        <begin position="1"/>
        <end position="16"/>
    </location>
</feature>
<keyword evidence="7" id="KW-0812">Transmembrane</keyword>
<dbReference type="GO" id="GO:1904273">
    <property type="term" value="P:L-alanine import across plasma membrane"/>
    <property type="evidence" value="ECO:0007669"/>
    <property type="project" value="TreeGrafter"/>
</dbReference>
<comment type="catalytic activity">
    <reaction evidence="1">
        <text>Hydrolysis of terminal, non-reducing (1-&gt;4)-linked alpha-D-glucose residues with release of alpha-D-glucose.</text>
        <dbReference type="EC" id="3.2.1.20"/>
    </reaction>
</comment>
<name>A0A0J7L612_LASNI</name>
<evidence type="ECO:0000256" key="5">
    <source>
        <dbReference type="ARBA" id="ARBA00023295"/>
    </source>
</evidence>
<evidence type="ECO:0000313" key="10">
    <source>
        <dbReference type="Proteomes" id="UP000036403"/>
    </source>
</evidence>
<feature type="region of interest" description="Disordered" evidence="6">
    <location>
        <begin position="1"/>
        <end position="26"/>
    </location>
</feature>
<feature type="domain" description="Glycosyl hydrolase family 13 catalytic" evidence="8">
    <location>
        <begin position="160"/>
        <end position="515"/>
    </location>
</feature>
<comment type="caution">
    <text evidence="9">The sequence shown here is derived from an EMBL/GenBank/DDBJ whole genome shotgun (WGS) entry which is preliminary data.</text>
</comment>
<dbReference type="PANTHER" id="PTHR46673:SF1">
    <property type="entry name" value="4F2 CELL-SURFACE ANTIGEN HEAVY CHAIN"/>
    <property type="match status" value="1"/>
</dbReference>
<dbReference type="PANTHER" id="PTHR46673">
    <property type="entry name" value="4F2 CELL-SURFACE ANTIGEN HEAVY CHAIN"/>
    <property type="match status" value="1"/>
</dbReference>
<evidence type="ECO:0000256" key="4">
    <source>
        <dbReference type="ARBA" id="ARBA00023180"/>
    </source>
</evidence>
<dbReference type="InterPro" id="IPR045857">
    <property type="entry name" value="O16G_dom_2"/>
</dbReference>
<evidence type="ECO:0000256" key="3">
    <source>
        <dbReference type="ARBA" id="ARBA00012741"/>
    </source>
</evidence>
<dbReference type="FunFam" id="3.90.400.10:FF:000001">
    <property type="entry name" value="Maltase A3, isoform A"/>
    <property type="match status" value="1"/>
</dbReference>
<dbReference type="Pfam" id="PF00128">
    <property type="entry name" value="Alpha-amylase"/>
    <property type="match status" value="1"/>
</dbReference>
<dbReference type="GO" id="GO:0015823">
    <property type="term" value="P:phenylalanine transport"/>
    <property type="evidence" value="ECO:0007669"/>
    <property type="project" value="TreeGrafter"/>
</dbReference>
<dbReference type="GO" id="GO:0004558">
    <property type="term" value="F:alpha-1,4-glucosidase activity"/>
    <property type="evidence" value="ECO:0007669"/>
    <property type="project" value="UniProtKB-EC"/>
</dbReference>
<dbReference type="OrthoDB" id="204980at2759"/>
<dbReference type="InterPro" id="IPR006047">
    <property type="entry name" value="GH13_cat_dom"/>
</dbReference>
<evidence type="ECO:0000256" key="1">
    <source>
        <dbReference type="ARBA" id="ARBA00001657"/>
    </source>
</evidence>
<keyword evidence="4" id="KW-0325">Glycoprotein</keyword>
<reference evidence="9 10" key="1">
    <citation type="submission" date="2015-04" db="EMBL/GenBank/DDBJ databases">
        <title>Lasius niger genome sequencing.</title>
        <authorList>
            <person name="Konorov E.A."/>
            <person name="Nikitin M.A."/>
            <person name="Kirill M.V."/>
            <person name="Chang P."/>
        </authorList>
    </citation>
    <scope>NUCLEOTIDE SEQUENCE [LARGE SCALE GENOMIC DNA]</scope>
    <source>
        <tissue evidence="9">Whole</tissue>
    </source>
</reference>
<dbReference type="GO" id="GO:0005975">
    <property type="term" value="P:carbohydrate metabolic process"/>
    <property type="evidence" value="ECO:0007669"/>
    <property type="project" value="InterPro"/>
</dbReference>
<dbReference type="STRING" id="67767.A0A0J7L612"/>
<keyword evidence="7" id="KW-1133">Transmembrane helix</keyword>
<proteinExistence type="inferred from homology"/>
<dbReference type="GO" id="GO:0016323">
    <property type="term" value="C:basolateral plasma membrane"/>
    <property type="evidence" value="ECO:0007669"/>
    <property type="project" value="TreeGrafter"/>
</dbReference>
<dbReference type="InterPro" id="IPR042280">
    <property type="entry name" value="SLC3A2"/>
</dbReference>
<gene>
    <name evidence="9" type="ORF">RF55_1664</name>
</gene>
<sequence length="615" mass="69228">MESGRDSGEVNGEVKETPSSVVNTSKSELCRDERQQIIMGKQNGEDLDEGAQERMLQGDDSTAKITEKDNVEVKFISENGDVKIDIETTKNTLAGMSKEELMKFANDPFWVRLRWLLFFFFWLLWAGMLAGAIAIIVMAPKCSAPEPKKFWEESPIIQLDASIDSPSDDLKGLESVLNDLKDQHIKAISLSSLVKEGADGATEDFKAIKSKLGNISDLENLIKVATEKDQLVFLELDPNHSSVEHPWFKQSVERQDPFTSYYVWADGITNSDGGKERRSPPNNWLSVHGESAWEWNEQRGQYYLHQFNKSQPDLNYNNPAVVKEFEDILIHWLKLGISGFRLANTSFLTEDPDLRDESRSHLPVETNNYQSLGHVYTRDRPENAAILTKWQEIVRNETDGKGLFALQDDIGADILQVYNERKKVIDLPQSSHFLTTANASINATVLHKSISQWLSIAPWPAWNLNGKQHSLRHRMPANVSDSVTLMMMLLPGTPILRLNDVMSAKDTFATLSSARGGLTFLHGTTTIRVINETVFVYARLRSGNPGYLVAYQTGDESATIDLSEIPRVSKEINVVAHSPNYIRDTDTEVVRTKLYSNKVPISPKSTLILTFVPKE</sequence>
<dbReference type="GO" id="GO:1903801">
    <property type="term" value="P:L-leucine import across plasma membrane"/>
    <property type="evidence" value="ECO:0007669"/>
    <property type="project" value="TreeGrafter"/>
</dbReference>
<dbReference type="AlphaFoldDB" id="A0A0J7L612"/>
<dbReference type="GO" id="GO:0015180">
    <property type="term" value="F:L-alanine transmembrane transporter activity"/>
    <property type="evidence" value="ECO:0007669"/>
    <property type="project" value="TreeGrafter"/>
</dbReference>
<comment type="similarity">
    <text evidence="2">Belongs to the glycosyl hydrolase 13 family.</text>
</comment>
<feature type="transmembrane region" description="Helical" evidence="7">
    <location>
        <begin position="115"/>
        <end position="139"/>
    </location>
</feature>
<dbReference type="Gene3D" id="3.90.400.10">
    <property type="entry name" value="Oligo-1,6-glucosidase, Domain 2"/>
    <property type="match status" value="1"/>
</dbReference>
<dbReference type="SUPFAM" id="SSF51445">
    <property type="entry name" value="(Trans)glycosidases"/>
    <property type="match status" value="1"/>
</dbReference>
<dbReference type="EC" id="3.2.1.20" evidence="3"/>
<dbReference type="GO" id="GO:0015190">
    <property type="term" value="F:L-leucine transmembrane transporter activity"/>
    <property type="evidence" value="ECO:0007669"/>
    <property type="project" value="TreeGrafter"/>
</dbReference>
<dbReference type="PaxDb" id="67767-A0A0J7L612"/>
<feature type="compositionally biased region" description="Polar residues" evidence="6">
    <location>
        <begin position="17"/>
        <end position="26"/>
    </location>
</feature>
<organism evidence="9 10">
    <name type="scientific">Lasius niger</name>
    <name type="common">Black garden ant</name>
    <dbReference type="NCBI Taxonomy" id="67767"/>
    <lineage>
        <taxon>Eukaryota</taxon>
        <taxon>Metazoa</taxon>
        <taxon>Ecdysozoa</taxon>
        <taxon>Arthropoda</taxon>
        <taxon>Hexapoda</taxon>
        <taxon>Insecta</taxon>
        <taxon>Pterygota</taxon>
        <taxon>Neoptera</taxon>
        <taxon>Endopterygota</taxon>
        <taxon>Hymenoptera</taxon>
        <taxon>Apocrita</taxon>
        <taxon>Aculeata</taxon>
        <taxon>Formicoidea</taxon>
        <taxon>Formicidae</taxon>
        <taxon>Formicinae</taxon>
        <taxon>Lasius</taxon>
        <taxon>Lasius</taxon>
    </lineage>
</organism>
<dbReference type="Pfam" id="PF16028">
    <property type="entry name" value="SLC3A2_N"/>
    <property type="match status" value="1"/>
</dbReference>
<dbReference type="Gene3D" id="3.20.20.80">
    <property type="entry name" value="Glycosidases"/>
    <property type="match status" value="1"/>
</dbReference>
<keyword evidence="10" id="KW-1185">Reference proteome</keyword>
<dbReference type="SMART" id="SM00642">
    <property type="entry name" value="Aamy"/>
    <property type="match status" value="1"/>
</dbReference>